<evidence type="ECO:0000313" key="3">
    <source>
        <dbReference type="Proteomes" id="UP000004371"/>
    </source>
</evidence>
<dbReference type="EMBL" id="AEVS01000077">
    <property type="protein sequence ID" value="EGA64769.1"/>
    <property type="molecule type" value="Genomic_DNA"/>
</dbReference>
<dbReference type="PROSITE" id="PS51664">
    <property type="entry name" value="YCAO"/>
    <property type="match status" value="1"/>
</dbReference>
<protein>
    <recommendedName>
        <fullName evidence="1">YcaO domain-containing protein</fullName>
    </recommendedName>
</protein>
<dbReference type="Proteomes" id="UP000004371">
    <property type="component" value="Unassembled WGS sequence"/>
</dbReference>
<evidence type="ECO:0000313" key="2">
    <source>
        <dbReference type="EMBL" id="EGA64769.1"/>
    </source>
</evidence>
<dbReference type="Pfam" id="PF02624">
    <property type="entry name" value="YcaO"/>
    <property type="match status" value="1"/>
</dbReference>
<name>E8LWL8_9VIBR</name>
<accession>E8LWL8</accession>
<organism evidence="2 3">
    <name type="scientific">Vibrio brasiliensis LMG 20546</name>
    <dbReference type="NCBI Taxonomy" id="945543"/>
    <lineage>
        <taxon>Bacteria</taxon>
        <taxon>Pseudomonadati</taxon>
        <taxon>Pseudomonadota</taxon>
        <taxon>Gammaproteobacteria</taxon>
        <taxon>Vibrionales</taxon>
        <taxon>Vibrionaceae</taxon>
        <taxon>Vibrio</taxon>
        <taxon>Vibrio oreintalis group</taxon>
    </lineage>
</organism>
<comment type="caution">
    <text evidence="2">The sequence shown here is derived from an EMBL/GenBank/DDBJ whole genome shotgun (WGS) entry which is preliminary data.</text>
</comment>
<evidence type="ECO:0000259" key="1">
    <source>
        <dbReference type="PROSITE" id="PS51664"/>
    </source>
</evidence>
<keyword evidence="3" id="KW-1185">Reference proteome</keyword>
<dbReference type="Gene3D" id="3.30.1330.230">
    <property type="match status" value="1"/>
</dbReference>
<dbReference type="AlphaFoldDB" id="E8LWL8"/>
<dbReference type="eggNOG" id="COG1944">
    <property type="taxonomic scope" value="Bacteria"/>
</dbReference>
<proteinExistence type="predicted"/>
<reference evidence="2 3" key="1">
    <citation type="journal article" date="2012" name="Int. J. Syst. Evol. Microbiol.">
        <title>Vibrio caribbeanicus sp. nov., isolated from the marine sponge Scleritoderma cyanea.</title>
        <authorList>
            <person name="Hoffmann M."/>
            <person name="Monday S.R."/>
            <person name="Allard M.W."/>
            <person name="Strain E.A."/>
            <person name="Whittaker P."/>
            <person name="Naum M."/>
            <person name="McCarthy P.J."/>
            <person name="Lopez J.V."/>
            <person name="Fischer M."/>
            <person name="Brown E.W."/>
        </authorList>
    </citation>
    <scope>NUCLEOTIDE SEQUENCE [LARGE SCALE GENOMIC DNA]</scope>
    <source>
        <strain evidence="2 3">LMG 20546</strain>
    </source>
</reference>
<gene>
    <name evidence="2" type="ORF">VIBR0546_17103</name>
</gene>
<dbReference type="OrthoDB" id="109999at2"/>
<dbReference type="InterPro" id="IPR003776">
    <property type="entry name" value="YcaO-like_dom"/>
</dbReference>
<sequence>MDLVPVEREYPIHQAVENMKKWLTQNGIRSSIDGINHECIANVELTTLAGLPLATGSGKGIWAVAGAYFEAFEHMMLEHHFISSHSEVLSLDSWLSSNQVPHQCIFAQALREYPSELVKLIHYQSFYSSDSYLIPDILVNPFYHKPLKNSEAIAFLKRYSSNSGWASGSSFKETVLHGANEVIERHYLSELYKQLIGYTECTGEFIRILPPRDLVKKYKPYLEAVSPLTVILSETKFGCYFCMCFQESRMSPIAMRAAGISYSKYHAIERAISELAQCMDRFDVGELRQDTATAKFLNSYEKLTPIAALSELSGLDSVDLSYLQPELRSFDEHFYNLVDSVRTQGYDLLTRTAFGQNNIWLTSTYIPGLERFNIIDKGISVTPLG</sequence>
<feature type="domain" description="YcaO" evidence="1">
    <location>
        <begin position="54"/>
        <end position="385"/>
    </location>
</feature>
<dbReference type="RefSeq" id="WP_006880247.1">
    <property type="nucleotide sequence ID" value="NZ_AEVS01000077.1"/>
</dbReference>